<dbReference type="Pfam" id="PF00078">
    <property type="entry name" value="RVT_1"/>
    <property type="match status" value="1"/>
</dbReference>
<reference evidence="3" key="1">
    <citation type="journal article" date="2013" name="Nature">
        <title>Draft genome of the wheat A-genome progenitor Triticum urartu.</title>
        <authorList>
            <person name="Ling H.Q."/>
            <person name="Zhao S."/>
            <person name="Liu D."/>
            <person name="Wang J."/>
            <person name="Sun H."/>
            <person name="Zhang C."/>
            <person name="Fan H."/>
            <person name="Li D."/>
            <person name="Dong L."/>
            <person name="Tao Y."/>
            <person name="Gao C."/>
            <person name="Wu H."/>
            <person name="Li Y."/>
            <person name="Cui Y."/>
            <person name="Guo X."/>
            <person name="Zheng S."/>
            <person name="Wang B."/>
            <person name="Yu K."/>
            <person name="Liang Q."/>
            <person name="Yang W."/>
            <person name="Lou X."/>
            <person name="Chen J."/>
            <person name="Feng M."/>
            <person name="Jian J."/>
            <person name="Zhang X."/>
            <person name="Luo G."/>
            <person name="Jiang Y."/>
            <person name="Liu J."/>
            <person name="Wang Z."/>
            <person name="Sha Y."/>
            <person name="Zhang B."/>
            <person name="Wu H."/>
            <person name="Tang D."/>
            <person name="Shen Q."/>
            <person name="Xue P."/>
            <person name="Zou S."/>
            <person name="Wang X."/>
            <person name="Liu X."/>
            <person name="Wang F."/>
            <person name="Yang Y."/>
            <person name="An X."/>
            <person name="Dong Z."/>
            <person name="Zhang K."/>
            <person name="Zhang X."/>
            <person name="Luo M.C."/>
            <person name="Dvorak J."/>
            <person name="Tong Y."/>
            <person name="Wang J."/>
            <person name="Yang H."/>
            <person name="Li Z."/>
            <person name="Wang D."/>
            <person name="Zhang A."/>
            <person name="Wang J."/>
        </authorList>
    </citation>
    <scope>NUCLEOTIDE SEQUENCE</scope>
    <source>
        <strain evidence="3">cv. G1812</strain>
    </source>
</reference>
<dbReference type="InterPro" id="IPR043502">
    <property type="entry name" value="DNA/RNA_pol_sf"/>
</dbReference>
<dbReference type="Gramene" id="TuG1812G0600003715.01.T01">
    <property type="protein sequence ID" value="TuG1812G0600003715.01.T01"/>
    <property type="gene ID" value="TuG1812G0600003715.01"/>
</dbReference>
<dbReference type="PANTHER" id="PTHR33116">
    <property type="entry name" value="REVERSE TRANSCRIPTASE ZINC-BINDING DOMAIN-CONTAINING PROTEIN-RELATED-RELATED"/>
    <property type="match status" value="1"/>
</dbReference>
<evidence type="ECO:0000259" key="1">
    <source>
        <dbReference type="Pfam" id="PF00078"/>
    </source>
</evidence>
<organism evidence="2 3">
    <name type="scientific">Triticum urartu</name>
    <name type="common">Red wild einkorn</name>
    <name type="synonym">Crithodium urartu</name>
    <dbReference type="NCBI Taxonomy" id="4572"/>
    <lineage>
        <taxon>Eukaryota</taxon>
        <taxon>Viridiplantae</taxon>
        <taxon>Streptophyta</taxon>
        <taxon>Embryophyta</taxon>
        <taxon>Tracheophyta</taxon>
        <taxon>Spermatophyta</taxon>
        <taxon>Magnoliopsida</taxon>
        <taxon>Liliopsida</taxon>
        <taxon>Poales</taxon>
        <taxon>Poaceae</taxon>
        <taxon>BOP clade</taxon>
        <taxon>Pooideae</taxon>
        <taxon>Triticodae</taxon>
        <taxon>Triticeae</taxon>
        <taxon>Triticinae</taxon>
        <taxon>Triticum</taxon>
    </lineage>
</organism>
<dbReference type="SUPFAM" id="SSF56672">
    <property type="entry name" value="DNA/RNA polymerases"/>
    <property type="match status" value="1"/>
</dbReference>
<name>A0A8R7UXE9_TRIUA</name>
<dbReference type="EnsemblPlants" id="TuG1812G0600003715.01.T01">
    <property type="protein sequence ID" value="TuG1812G0600003715.01.T01"/>
    <property type="gene ID" value="TuG1812G0600003715.01"/>
</dbReference>
<keyword evidence="3" id="KW-1185">Reference proteome</keyword>
<protein>
    <recommendedName>
        <fullName evidence="1">Reverse transcriptase domain-containing protein</fullName>
    </recommendedName>
</protein>
<sequence length="679" mass="78927">MQQRLGKWSSEKIGSITQQTSKLRNQLRTLMHRPACASNDTEIRKVTKELDELLLREEILWRQRSRATYLREGDRNTEWFHRQATWRRKQNSITKLMNEKGEWIEQKTDLHKMVTNFFKVLYAEDKNVKPQEVLGLFSELVSQGMNEELEKEYTEKEISDALFQIGPLKAPGPDGFHARFYQRNRRVLKIKVVSAVKRFFVEGTLPEGLNDTVIVLIPKGNDPKNLKDFRPISLCNVIYKVISKCLVNHLRPLLDELILETQSAFIPGRMITDNALIAFECFHKISHSKVPQNTHCAYKLDLAKAYDRVDWNFLEGVLVKYGFSKKWITWIMVCVRSVKYTVKFNGELLERFKPTRGLRQDPLSPYLFLFVAEGLTRIMRKEIEEGSITPIKVARGSPGISNLLFADDSMLFFRASVEQAKVIWSALDRFQSGIGQLLSTSKCSVLFSERCPSNIQTEVKNIFLVETSTFESKYMGLPTPEGRMKDENFQPIMERFMKRCSNRNGRHMSFAAKEVYVKSIVQALPTFTMGVFKMSVGFCEKYERLIRELWWGEEEGQRKVHWMSWDKMTKPKRGGGIGFRDMHLFNQALLARKGWRLIQNPDSLCARVLKSKYYPNGELMDTVFAIDASQSWRGIEFGLELLKKGQIWRVGDGRSIQVQRDQWIPRREGLRAAKFTCRS</sequence>
<evidence type="ECO:0000313" key="3">
    <source>
        <dbReference type="Proteomes" id="UP000015106"/>
    </source>
</evidence>
<dbReference type="InterPro" id="IPR000477">
    <property type="entry name" value="RT_dom"/>
</dbReference>
<dbReference type="AlphaFoldDB" id="A0A8R7UXE9"/>
<feature type="domain" description="Reverse transcriptase" evidence="1">
    <location>
        <begin position="218"/>
        <end position="455"/>
    </location>
</feature>
<dbReference type="PANTHER" id="PTHR33116:SF86">
    <property type="entry name" value="REVERSE TRANSCRIPTASE DOMAIN-CONTAINING PROTEIN"/>
    <property type="match status" value="1"/>
</dbReference>
<evidence type="ECO:0000313" key="2">
    <source>
        <dbReference type="EnsemblPlants" id="TuG1812G0600003715.01.T01"/>
    </source>
</evidence>
<reference evidence="2" key="2">
    <citation type="submission" date="2018-03" db="EMBL/GenBank/DDBJ databases">
        <title>The Triticum urartu genome reveals the dynamic nature of wheat genome evolution.</title>
        <authorList>
            <person name="Ling H."/>
            <person name="Ma B."/>
            <person name="Shi X."/>
            <person name="Liu H."/>
            <person name="Dong L."/>
            <person name="Sun H."/>
            <person name="Cao Y."/>
            <person name="Gao Q."/>
            <person name="Zheng S."/>
            <person name="Li Y."/>
            <person name="Yu Y."/>
            <person name="Du H."/>
            <person name="Qi M."/>
            <person name="Li Y."/>
            <person name="Yu H."/>
            <person name="Cui Y."/>
            <person name="Wang N."/>
            <person name="Chen C."/>
            <person name="Wu H."/>
            <person name="Zhao Y."/>
            <person name="Zhang J."/>
            <person name="Li Y."/>
            <person name="Zhou W."/>
            <person name="Zhang B."/>
            <person name="Hu W."/>
            <person name="Eijk M."/>
            <person name="Tang J."/>
            <person name="Witsenboer H."/>
            <person name="Zhao S."/>
            <person name="Li Z."/>
            <person name="Zhang A."/>
            <person name="Wang D."/>
            <person name="Liang C."/>
        </authorList>
    </citation>
    <scope>NUCLEOTIDE SEQUENCE [LARGE SCALE GENOMIC DNA]</scope>
    <source>
        <strain evidence="2">cv. G1812</strain>
    </source>
</reference>
<accession>A0A8R7UXE9</accession>
<proteinExistence type="predicted"/>
<reference evidence="2" key="3">
    <citation type="submission" date="2022-06" db="UniProtKB">
        <authorList>
            <consortium name="EnsemblPlants"/>
        </authorList>
    </citation>
    <scope>IDENTIFICATION</scope>
</reference>
<dbReference type="CDD" id="cd01650">
    <property type="entry name" value="RT_nLTR_like"/>
    <property type="match status" value="1"/>
</dbReference>
<dbReference type="Proteomes" id="UP000015106">
    <property type="component" value="Chromosome 6"/>
</dbReference>